<dbReference type="SUPFAM" id="SSF55347">
    <property type="entry name" value="Glyceraldehyde-3-phosphate dehydrogenase-like, C-terminal domain"/>
    <property type="match status" value="1"/>
</dbReference>
<dbReference type="PANTHER" id="PTHR23429:SF0">
    <property type="entry name" value="GLUCOSE-6-PHOSPHATE 1-DEHYDROGENASE"/>
    <property type="match status" value="1"/>
</dbReference>
<dbReference type="HAMAP" id="MF_00966">
    <property type="entry name" value="G6PD"/>
    <property type="match status" value="1"/>
</dbReference>
<dbReference type="Gene3D" id="3.30.360.10">
    <property type="entry name" value="Dihydrodipicolinate Reductase, domain 2"/>
    <property type="match status" value="1"/>
</dbReference>
<keyword evidence="4 8" id="KW-0560">Oxidoreductase</keyword>
<evidence type="ECO:0000256" key="3">
    <source>
        <dbReference type="ARBA" id="ARBA00022857"/>
    </source>
</evidence>
<dbReference type="GO" id="GO:0009051">
    <property type="term" value="P:pentose-phosphate shunt, oxidative branch"/>
    <property type="evidence" value="ECO:0007669"/>
    <property type="project" value="TreeGrafter"/>
</dbReference>
<evidence type="ECO:0000313" key="8">
    <source>
        <dbReference type="EMBL" id="VAW35008.1"/>
    </source>
</evidence>
<comment type="pathway">
    <text evidence="1">Carbohydrate degradation; pentose phosphate pathway; D-ribulose 5-phosphate from D-glucose 6-phosphate (oxidative stage): step 1/3.</text>
</comment>
<protein>
    <submittedName>
        <fullName evidence="8">Glucose-6-phosphate 1-dehydrogenase</fullName>
        <ecNumber evidence="8">1.1.1.49</ecNumber>
    </submittedName>
</protein>
<reference evidence="8" key="1">
    <citation type="submission" date="2018-06" db="EMBL/GenBank/DDBJ databases">
        <authorList>
            <person name="Zhirakovskaya E."/>
        </authorList>
    </citation>
    <scope>NUCLEOTIDE SEQUENCE</scope>
</reference>
<dbReference type="Gene3D" id="3.40.50.720">
    <property type="entry name" value="NAD(P)-binding Rossmann-like Domain"/>
    <property type="match status" value="1"/>
</dbReference>
<evidence type="ECO:0000256" key="2">
    <source>
        <dbReference type="ARBA" id="ARBA00022526"/>
    </source>
</evidence>
<sequence>MECETQTTNAEFSVSCDRRKSARPPEPCAIVIFGASGDLTARKLIPAFFDLFKIGRLPDDFIVVGASRSPLNDDTFRARLADKHQGEDGDDDKWQSFLERCFYVPLNYDKAADYVTLRERLKALDMTYNTAGNLVFYLAVPPGIYPLASKHLGEAGMSRRAEGGGWVRIVVEKPFGRDLTSAQELNHTMHESFSEEQIFRIDHYLAKETVQNVLMLRFANTLFEPLWNRNYIEYVGILAAEKLGVEHRAGYYEDSGVIRDMFQNHMMQLLALTAMEAPSVFEAPRVHEEKVKVFRSIKPFTEARPAENLILGQYGAGKIDDQAAAAYRQEPGVDPGSNTPTFAMLRLFIDNWRWRGVPFYIASGKRLAEKKTKIVVQFKAIPHYMFRYLLGDKIPANRLILGIYPHEEIKLSFQAKMPGTQLCMQTVKMDFQYQSRAHSLDAYSRSLLDCINGDHMLFWGQDGVEQTWKYLDPILSSCNQYGSEGRRLNFYEPGSWGPDESLSWMRRILNV</sequence>
<keyword evidence="5" id="KW-0119">Carbohydrate metabolism</keyword>
<dbReference type="InterPro" id="IPR001282">
    <property type="entry name" value="G6P_DH"/>
</dbReference>
<accession>A0A3B0UV95</accession>
<dbReference type="InterPro" id="IPR022675">
    <property type="entry name" value="G6P_DH_C"/>
</dbReference>
<dbReference type="GO" id="GO:0005829">
    <property type="term" value="C:cytosol"/>
    <property type="evidence" value="ECO:0007669"/>
    <property type="project" value="TreeGrafter"/>
</dbReference>
<dbReference type="NCBIfam" id="TIGR00871">
    <property type="entry name" value="zwf"/>
    <property type="match status" value="1"/>
</dbReference>
<dbReference type="EMBL" id="UOEX01000111">
    <property type="protein sequence ID" value="VAW35008.1"/>
    <property type="molecule type" value="Genomic_DNA"/>
</dbReference>
<dbReference type="PANTHER" id="PTHR23429">
    <property type="entry name" value="GLUCOSE-6-PHOSPHATE 1-DEHYDROGENASE G6PD"/>
    <property type="match status" value="1"/>
</dbReference>
<name>A0A3B0UV95_9ZZZZ</name>
<proteinExistence type="inferred from homology"/>
<feature type="domain" description="Glucose-6-phosphate dehydrogenase C-terminal" evidence="7">
    <location>
        <begin position="214"/>
        <end position="506"/>
    </location>
</feature>
<dbReference type="EC" id="1.1.1.49" evidence="8"/>
<dbReference type="InterPro" id="IPR036291">
    <property type="entry name" value="NAD(P)-bd_dom_sf"/>
</dbReference>
<evidence type="ECO:0000259" key="6">
    <source>
        <dbReference type="Pfam" id="PF00479"/>
    </source>
</evidence>
<dbReference type="Pfam" id="PF00479">
    <property type="entry name" value="G6PD_N"/>
    <property type="match status" value="1"/>
</dbReference>
<dbReference type="Pfam" id="PF02781">
    <property type="entry name" value="G6PD_C"/>
    <property type="match status" value="1"/>
</dbReference>
<gene>
    <name evidence="8" type="ORF">MNBD_DELTA03-974</name>
</gene>
<dbReference type="SUPFAM" id="SSF51735">
    <property type="entry name" value="NAD(P)-binding Rossmann-fold domains"/>
    <property type="match status" value="1"/>
</dbReference>
<evidence type="ECO:0000256" key="1">
    <source>
        <dbReference type="ARBA" id="ARBA00004937"/>
    </source>
</evidence>
<evidence type="ECO:0000256" key="4">
    <source>
        <dbReference type="ARBA" id="ARBA00023002"/>
    </source>
</evidence>
<dbReference type="PRINTS" id="PR00079">
    <property type="entry name" value="G6PDHDRGNASE"/>
</dbReference>
<organism evidence="8">
    <name type="scientific">hydrothermal vent metagenome</name>
    <dbReference type="NCBI Taxonomy" id="652676"/>
    <lineage>
        <taxon>unclassified sequences</taxon>
        <taxon>metagenomes</taxon>
        <taxon>ecological metagenomes</taxon>
    </lineage>
</organism>
<keyword evidence="3" id="KW-0521">NADP</keyword>
<feature type="domain" description="Glucose-6-phosphate dehydrogenase NAD-binding" evidence="6">
    <location>
        <begin position="31"/>
        <end position="212"/>
    </location>
</feature>
<dbReference type="AlphaFoldDB" id="A0A3B0UV95"/>
<dbReference type="GO" id="GO:0050661">
    <property type="term" value="F:NADP binding"/>
    <property type="evidence" value="ECO:0007669"/>
    <property type="project" value="InterPro"/>
</dbReference>
<evidence type="ECO:0000256" key="5">
    <source>
        <dbReference type="ARBA" id="ARBA00023277"/>
    </source>
</evidence>
<dbReference type="PIRSF" id="PIRSF000110">
    <property type="entry name" value="G6PD"/>
    <property type="match status" value="1"/>
</dbReference>
<dbReference type="InterPro" id="IPR022674">
    <property type="entry name" value="G6P_DH_NAD-bd"/>
</dbReference>
<dbReference type="GO" id="GO:0006006">
    <property type="term" value="P:glucose metabolic process"/>
    <property type="evidence" value="ECO:0007669"/>
    <property type="project" value="UniProtKB-KW"/>
</dbReference>
<evidence type="ECO:0000259" key="7">
    <source>
        <dbReference type="Pfam" id="PF02781"/>
    </source>
</evidence>
<keyword evidence="2" id="KW-0313">Glucose metabolism</keyword>
<dbReference type="GO" id="GO:0004345">
    <property type="term" value="F:glucose-6-phosphate dehydrogenase activity"/>
    <property type="evidence" value="ECO:0007669"/>
    <property type="project" value="UniProtKB-EC"/>
</dbReference>